<comment type="caution">
    <text evidence="3">The sequence shown here is derived from an EMBL/GenBank/DDBJ whole genome shotgun (WGS) entry which is preliminary data.</text>
</comment>
<accession>A0ABP9CYB0</accession>
<evidence type="ECO:0000256" key="2">
    <source>
        <dbReference type="SAM" id="Phobius"/>
    </source>
</evidence>
<organism evidence="3 4">
    <name type="scientific">Litoribaculum gwangyangense</name>
    <dbReference type="NCBI Taxonomy" id="1130722"/>
    <lineage>
        <taxon>Bacteria</taxon>
        <taxon>Pseudomonadati</taxon>
        <taxon>Bacteroidota</taxon>
        <taxon>Flavobacteriia</taxon>
        <taxon>Flavobacteriales</taxon>
        <taxon>Flavobacteriaceae</taxon>
        <taxon>Litoribaculum</taxon>
    </lineage>
</organism>
<dbReference type="InterPro" id="IPR050739">
    <property type="entry name" value="MFP"/>
</dbReference>
<sequence length="453" mass="51857">MLNISHNQLNKKISLSTYKSGKDIFNKDYYKQFNKFLLVAAIILFIVLFLPWTQNITGEGLVTTLKPDHRPQTIQSQIPGRIEEWYVQEGDEVKKGDTILRISEVKSEYFDDRLVERTNDQIQAKSSSVNAYQGKVEALNRQILALKNEQNLKFEQTKNKLMQARLKVQSDSIDLEAAKTNLTIADRQFNRIQTLQDEGLKAVKDVEEKRLKLQETQAKLISQENKYLASKNEVLNAQIELSRIQQEYVDKISKAQSDMFTAQSSQFDTEAQVTKLENEYTNYKVRNSLLYVTAPQNGFINKALRGGVGVTFKEGEELVGIMPSKYDLAVETFVRPIDLPLLHIDEKVRVQFDGWPAIVFSGWPNVSYGTYGAKVVAIERFISDNGKYRVLLAPDETDHEWPEAIRVGSGARTIALLQDVPIWFELWRQINSFPPNYYQPEGSKTTANKDSKK</sequence>
<dbReference type="PANTHER" id="PTHR30386:SF18">
    <property type="entry name" value="INNER MEMBRANE PROTEIN YIAV-RELATED"/>
    <property type="match status" value="1"/>
</dbReference>
<keyword evidence="2" id="KW-0812">Transmembrane</keyword>
<dbReference type="Gene3D" id="2.40.50.100">
    <property type="match status" value="1"/>
</dbReference>
<proteinExistence type="predicted"/>
<gene>
    <name evidence="3" type="ORF">GCM10023330_27300</name>
</gene>
<protein>
    <submittedName>
        <fullName evidence="3">Biotin/lipoyl-binding protein</fullName>
    </submittedName>
</protein>
<reference evidence="4" key="1">
    <citation type="journal article" date="2019" name="Int. J. Syst. Evol. Microbiol.">
        <title>The Global Catalogue of Microorganisms (GCM) 10K type strain sequencing project: providing services to taxonomists for standard genome sequencing and annotation.</title>
        <authorList>
            <consortium name="The Broad Institute Genomics Platform"/>
            <consortium name="The Broad Institute Genome Sequencing Center for Infectious Disease"/>
            <person name="Wu L."/>
            <person name="Ma J."/>
        </authorList>
    </citation>
    <scope>NUCLEOTIDE SEQUENCE [LARGE SCALE GENOMIC DNA]</scope>
    <source>
        <strain evidence="4">JCM 18325</strain>
    </source>
</reference>
<keyword evidence="1" id="KW-0175">Coiled coil</keyword>
<feature type="coiled-coil region" evidence="1">
    <location>
        <begin position="203"/>
        <end position="233"/>
    </location>
</feature>
<feature type="transmembrane region" description="Helical" evidence="2">
    <location>
        <begin position="36"/>
        <end position="53"/>
    </location>
</feature>
<dbReference type="InterPro" id="IPR011053">
    <property type="entry name" value="Single_hybrid_motif"/>
</dbReference>
<keyword evidence="2" id="KW-0472">Membrane</keyword>
<dbReference type="Proteomes" id="UP001501433">
    <property type="component" value="Unassembled WGS sequence"/>
</dbReference>
<dbReference type="RefSeq" id="WP_345277768.1">
    <property type="nucleotide sequence ID" value="NZ_BAABJW010000005.1"/>
</dbReference>
<evidence type="ECO:0000256" key="1">
    <source>
        <dbReference type="SAM" id="Coils"/>
    </source>
</evidence>
<dbReference type="PANTHER" id="PTHR30386">
    <property type="entry name" value="MEMBRANE FUSION SUBUNIT OF EMRAB-TOLC MULTIDRUG EFFLUX PUMP"/>
    <property type="match status" value="1"/>
</dbReference>
<evidence type="ECO:0000313" key="3">
    <source>
        <dbReference type="EMBL" id="GAA4817186.1"/>
    </source>
</evidence>
<evidence type="ECO:0000313" key="4">
    <source>
        <dbReference type="Proteomes" id="UP001501433"/>
    </source>
</evidence>
<feature type="coiled-coil region" evidence="1">
    <location>
        <begin position="129"/>
        <end position="167"/>
    </location>
</feature>
<keyword evidence="2" id="KW-1133">Transmembrane helix</keyword>
<dbReference type="SUPFAM" id="SSF51230">
    <property type="entry name" value="Single hybrid motif"/>
    <property type="match status" value="1"/>
</dbReference>
<dbReference type="EMBL" id="BAABJW010000005">
    <property type="protein sequence ID" value="GAA4817186.1"/>
    <property type="molecule type" value="Genomic_DNA"/>
</dbReference>
<name>A0ABP9CYB0_9FLAO</name>
<keyword evidence="4" id="KW-1185">Reference proteome</keyword>